<feature type="compositionally biased region" description="Basic and acidic residues" evidence="1">
    <location>
        <begin position="1"/>
        <end position="14"/>
    </location>
</feature>
<accession>A0A0E3PYK6</accession>
<dbReference type="EMBL" id="CP009509">
    <property type="protein sequence ID" value="AKB40697.1"/>
    <property type="molecule type" value="Genomic_DNA"/>
</dbReference>
<evidence type="ECO:0000313" key="3">
    <source>
        <dbReference type="Proteomes" id="UP000033058"/>
    </source>
</evidence>
<reference evidence="2 3" key="1">
    <citation type="submission" date="2014-07" db="EMBL/GenBank/DDBJ databases">
        <title>Methanogenic archaea and the global carbon cycle.</title>
        <authorList>
            <person name="Henriksen J.R."/>
            <person name="Luke J."/>
            <person name="Reinhart S."/>
            <person name="Benedict M.N."/>
            <person name="Youngblut N.D."/>
            <person name="Metcalf M.E."/>
            <person name="Whitaker R.J."/>
            <person name="Metcalf W.W."/>
        </authorList>
    </citation>
    <scope>NUCLEOTIDE SEQUENCE [LARGE SCALE GENOMIC DNA]</scope>
    <source>
        <strain evidence="2 3">WWM610</strain>
    </source>
</reference>
<sequence length="100" mass="11099">MKRDKFSGTRKNDNKSTPCTGICTGIMSVPKICSFSKPMQKSPVSERGKSILTDNKIPEAKSHKKGNYDSVSRKAPIFSLPSFIRIRATDKDGNTIEVTY</sequence>
<evidence type="ECO:0000256" key="1">
    <source>
        <dbReference type="SAM" id="MobiDB-lite"/>
    </source>
</evidence>
<proteinExistence type="predicted"/>
<dbReference type="AlphaFoldDB" id="A0A0E3PYK6"/>
<feature type="region of interest" description="Disordered" evidence="1">
    <location>
        <begin position="37"/>
        <end position="69"/>
    </location>
</feature>
<protein>
    <submittedName>
        <fullName evidence="2">Uncharacterized protein</fullName>
    </submittedName>
</protein>
<dbReference type="PATRIC" id="fig|1434117.4.peg.2179"/>
<dbReference type="HOGENOM" id="CLU_183482_0_0_2"/>
<name>A0A0E3PYK6_METMZ</name>
<gene>
    <name evidence="2" type="ORF">MSMAW_1706</name>
</gene>
<evidence type="ECO:0000313" key="2">
    <source>
        <dbReference type="EMBL" id="AKB40697.1"/>
    </source>
</evidence>
<feature type="region of interest" description="Disordered" evidence="1">
    <location>
        <begin position="1"/>
        <end position="20"/>
    </location>
</feature>
<dbReference type="Proteomes" id="UP000033058">
    <property type="component" value="Chromosome"/>
</dbReference>
<organism evidence="2 3">
    <name type="scientific">Methanosarcina mazei WWM610</name>
    <dbReference type="NCBI Taxonomy" id="1434117"/>
    <lineage>
        <taxon>Archaea</taxon>
        <taxon>Methanobacteriati</taxon>
        <taxon>Methanobacteriota</taxon>
        <taxon>Stenosarchaea group</taxon>
        <taxon>Methanomicrobia</taxon>
        <taxon>Methanosarcinales</taxon>
        <taxon>Methanosarcinaceae</taxon>
        <taxon>Methanosarcina</taxon>
    </lineage>
</organism>